<sequence>MVIDKNIKGTTTVKRTLINISPKGFKTAAFSLSIIPNILPIITPETKSIGNL</sequence>
<dbReference type="KEGG" id="bhy:BHWA1_00839"/>
<dbReference type="EMBL" id="CP001357">
    <property type="protein sequence ID" value="ACN83332.1"/>
    <property type="molecule type" value="Genomic_DNA"/>
</dbReference>
<dbReference type="AlphaFoldDB" id="A0A3B6V8L1"/>
<accession>A0A3B6V8L1</accession>
<dbReference type="Proteomes" id="UP000001803">
    <property type="component" value="Chromosome"/>
</dbReference>
<evidence type="ECO:0000313" key="1">
    <source>
        <dbReference type="EMBL" id="ACN83332.1"/>
    </source>
</evidence>
<protein>
    <submittedName>
        <fullName evidence="1">Uncharacterized protein</fullName>
    </submittedName>
</protein>
<proteinExistence type="predicted"/>
<reference evidence="1 2" key="1">
    <citation type="journal article" date="2009" name="PLoS ONE">
        <title>Genome sequence of the pathogenic intestinal spirochete Brachyspira hyodysenteriae reveals adaptations to its lifestyle in the porcine large intestine.</title>
        <authorList>
            <person name="Bellgard M.I."/>
            <person name="Wanchanthuek P."/>
            <person name="La T."/>
            <person name="Ryan K."/>
            <person name="Moolhuijzen P."/>
            <person name="Albertyn Z."/>
            <person name="Shaban B."/>
            <person name="Motro Y."/>
            <person name="Dunn D.S."/>
            <person name="Schibeci D."/>
            <person name="Hunter A."/>
            <person name="Barrero R."/>
            <person name="Phillips N.D."/>
            <person name="Hampson D.J."/>
        </authorList>
    </citation>
    <scope>NUCLEOTIDE SEQUENCE [LARGE SCALE GENOMIC DNA]</scope>
    <source>
        <strain evidence="2">ATCC 49526 / WA1</strain>
    </source>
</reference>
<evidence type="ECO:0000313" key="2">
    <source>
        <dbReference type="Proteomes" id="UP000001803"/>
    </source>
</evidence>
<keyword evidence="2" id="KW-1185">Reference proteome</keyword>
<gene>
    <name evidence="1" type="ordered locus">BHWA1_00839</name>
</gene>
<name>A0A3B6V8L1_BRAHW</name>
<organism evidence="1 2">
    <name type="scientific">Brachyspira hyodysenteriae (strain ATCC 49526 / WA1)</name>
    <dbReference type="NCBI Taxonomy" id="565034"/>
    <lineage>
        <taxon>Bacteria</taxon>
        <taxon>Pseudomonadati</taxon>
        <taxon>Spirochaetota</taxon>
        <taxon>Spirochaetia</taxon>
        <taxon>Brachyspirales</taxon>
        <taxon>Brachyspiraceae</taxon>
        <taxon>Brachyspira</taxon>
    </lineage>
</organism>